<sequence>MTGQLSLCRDASRSGPATQPFVRLSSLRLENTASRTADLADLASIEPEDADTFLAAAEHARVKSWFYYFPRLHCYGQSKAHMLRWERYAGSILVYQIRRRKTGSDVDSRMNLYLPPFPFDPAALRYALQRMRDFNGDRSGRIIRVQESDVISVAREGLKIALKEEEFIFDRAAVLALEGPIFKGLRQQLSCAIKSKLATTRPYTALDQPACRALVEAWRERLIASGTKATTSYNHTIACLAAADRFPPSLLTGLVGEVDGEVRGFAFSGPLTSTMGCNYLCITHTDFRGVPYLLRYRLMAGFPDLIYFNDSHDAGRPGLRHLKQRFRPVEMHAVFSAWGQ</sequence>
<dbReference type="EMBL" id="WURB01000007">
    <property type="protein sequence ID" value="MXQ12274.1"/>
    <property type="molecule type" value="Genomic_DNA"/>
</dbReference>
<dbReference type="SUPFAM" id="SSF55729">
    <property type="entry name" value="Acyl-CoA N-acyltransferases (Nat)"/>
    <property type="match status" value="1"/>
</dbReference>
<feature type="domain" description="Phosphatidylglycerol lysyltransferase C-terminal" evidence="1">
    <location>
        <begin position="112"/>
        <end position="336"/>
    </location>
</feature>
<reference evidence="2 3" key="2">
    <citation type="submission" date="2020-01" db="EMBL/GenBank/DDBJ databases">
        <title>Microvirga sp. nov., an arsenate reduction bacterium isolated from Tibet hotspring sediments.</title>
        <authorList>
            <person name="Xian W.-D."/>
            <person name="Li W.-J."/>
        </authorList>
    </citation>
    <scope>NUCLEOTIDE SEQUENCE [LARGE SCALE GENOMIC DNA]</scope>
    <source>
        <strain evidence="2 3">KCTC 23863</strain>
    </source>
</reference>
<accession>A0A7X3SPM3</accession>
<dbReference type="Pfam" id="PF09924">
    <property type="entry name" value="LPG_synthase_C"/>
    <property type="match status" value="1"/>
</dbReference>
<gene>
    <name evidence="2" type="ORF">GR328_12530</name>
</gene>
<name>A0A7X3SPM3_9HYPH</name>
<evidence type="ECO:0000313" key="3">
    <source>
        <dbReference type="Proteomes" id="UP000436483"/>
    </source>
</evidence>
<protein>
    <submittedName>
        <fullName evidence="2">DUF2156 domain-containing protein</fullName>
    </submittedName>
</protein>
<dbReference type="InterPro" id="IPR016181">
    <property type="entry name" value="Acyl_CoA_acyltransferase"/>
</dbReference>
<evidence type="ECO:0000259" key="1">
    <source>
        <dbReference type="Pfam" id="PF09924"/>
    </source>
</evidence>
<keyword evidence="3" id="KW-1185">Reference proteome</keyword>
<proteinExistence type="predicted"/>
<evidence type="ECO:0000313" key="2">
    <source>
        <dbReference type="EMBL" id="MXQ12274.1"/>
    </source>
</evidence>
<dbReference type="RefSeq" id="WP_160884852.1">
    <property type="nucleotide sequence ID" value="NZ_WURB01000007.1"/>
</dbReference>
<dbReference type="InterPro" id="IPR024320">
    <property type="entry name" value="LPG_synthase_C"/>
</dbReference>
<comment type="caution">
    <text evidence="2">The sequence shown here is derived from an EMBL/GenBank/DDBJ whole genome shotgun (WGS) entry which is preliminary data.</text>
</comment>
<reference evidence="2 3" key="1">
    <citation type="submission" date="2019-12" db="EMBL/GenBank/DDBJ databases">
        <authorList>
            <person name="Yuan C.-G."/>
        </authorList>
    </citation>
    <scope>NUCLEOTIDE SEQUENCE [LARGE SCALE GENOMIC DNA]</scope>
    <source>
        <strain evidence="2 3">KCTC 23863</strain>
    </source>
</reference>
<organism evidence="2 3">
    <name type="scientific">Microvirga makkahensis</name>
    <dbReference type="NCBI Taxonomy" id="1128670"/>
    <lineage>
        <taxon>Bacteria</taxon>
        <taxon>Pseudomonadati</taxon>
        <taxon>Pseudomonadota</taxon>
        <taxon>Alphaproteobacteria</taxon>
        <taxon>Hyphomicrobiales</taxon>
        <taxon>Methylobacteriaceae</taxon>
        <taxon>Microvirga</taxon>
    </lineage>
</organism>
<dbReference type="Proteomes" id="UP000436483">
    <property type="component" value="Unassembled WGS sequence"/>
</dbReference>
<dbReference type="OrthoDB" id="8017833at2"/>
<dbReference type="Gene3D" id="3.40.630.30">
    <property type="match status" value="1"/>
</dbReference>
<dbReference type="AlphaFoldDB" id="A0A7X3SPM3"/>